<feature type="domain" description="DUF2268" evidence="1">
    <location>
        <begin position="211"/>
        <end position="318"/>
    </location>
</feature>
<gene>
    <name evidence="2" type="ORF">EQG53_14935</name>
</gene>
<dbReference type="AlphaFoldDB" id="A0A410P0H5"/>
<dbReference type="Pfam" id="PF10026">
    <property type="entry name" value="DUF2268"/>
    <property type="match status" value="1"/>
</dbReference>
<dbReference type="InterPro" id="IPR018728">
    <property type="entry name" value="DUF2268"/>
</dbReference>
<protein>
    <submittedName>
        <fullName evidence="2">Lytic murein transglycosylase</fullName>
    </submittedName>
</protein>
<dbReference type="EMBL" id="CP035093">
    <property type="protein sequence ID" value="QAT15531.1"/>
    <property type="molecule type" value="Genomic_DNA"/>
</dbReference>
<accession>A0A410P0H5</accession>
<evidence type="ECO:0000259" key="1">
    <source>
        <dbReference type="Pfam" id="PF10026"/>
    </source>
</evidence>
<evidence type="ECO:0000313" key="3">
    <source>
        <dbReference type="Proteomes" id="UP000287388"/>
    </source>
</evidence>
<dbReference type="Proteomes" id="UP000287388">
    <property type="component" value="Chromosome"/>
</dbReference>
<name>A0A410P0H5_BREDI</name>
<proteinExistence type="predicted"/>
<evidence type="ECO:0000313" key="2">
    <source>
        <dbReference type="EMBL" id="QAT15531.1"/>
    </source>
</evidence>
<organism evidence="2 3">
    <name type="scientific">Brevundimonas diminuta</name>
    <name type="common">Pseudomonas diminuta</name>
    <dbReference type="NCBI Taxonomy" id="293"/>
    <lineage>
        <taxon>Bacteria</taxon>
        <taxon>Pseudomonadati</taxon>
        <taxon>Pseudomonadota</taxon>
        <taxon>Alphaproteobacteria</taxon>
        <taxon>Caulobacterales</taxon>
        <taxon>Caulobacteraceae</taxon>
        <taxon>Brevundimonas</taxon>
    </lineage>
</organism>
<dbReference type="KEGG" id="bdm:EQG53_14935"/>
<sequence>MNSPSCLGRLRGGGFHRLRLRTSVTAMSQGDGDHMSGKRILASVAAVLALSASSPTFAAQMAAPDRASPEPVIETGDVDRFYALYDSTAGRPSAEQLQAYLDGGSTGLTHLAKVRRVTGARMADAMAARPEIYVEARACADHLPRVRARVAEGLARFIDQYPGAQFPSATFVIGRGRPVAVGSPVDGIQVGLEALCATDFINPDIEDRFVGVLIHEYVHTQQAPELTEKEQFTVLEVSMAEGVAEFVTELMIGAPAYAYLAPQTRGRELEIETAFIADQDKTDLSAWVYNSTPEKPGDLGYWVGYRIAKAYYRNAPDKREALQAILQMTDVKGFLAESGWRPGMNLD</sequence>
<reference evidence="2 3" key="1">
    <citation type="submission" date="2019-01" db="EMBL/GenBank/DDBJ databases">
        <title>Brevundimonas diminuta Genome sequencing and assembly.</title>
        <authorList>
            <person name="Chen H."/>
        </authorList>
    </citation>
    <scope>NUCLEOTIDE SEQUENCE [LARGE SCALE GENOMIC DNA]</scope>
    <source>
        <strain evidence="3">ATCC(B) 19146</strain>
    </source>
</reference>